<feature type="region of interest" description="Disordered" evidence="1">
    <location>
        <begin position="1291"/>
        <end position="1313"/>
    </location>
</feature>
<feature type="compositionally biased region" description="Polar residues" evidence="1">
    <location>
        <begin position="126"/>
        <end position="144"/>
    </location>
</feature>
<accession>A0A3N4MAB0</accession>
<evidence type="ECO:0000313" key="3">
    <source>
        <dbReference type="EMBL" id="RPB29191.1"/>
    </source>
</evidence>
<proteinExistence type="predicted"/>
<feature type="compositionally biased region" description="Gly residues" evidence="1">
    <location>
        <begin position="1368"/>
        <end position="1381"/>
    </location>
</feature>
<name>A0A3N4MAB0_9PEZI</name>
<feature type="region of interest" description="Disordered" evidence="1">
    <location>
        <begin position="1334"/>
        <end position="1427"/>
    </location>
</feature>
<dbReference type="PANTHER" id="PTHR39601">
    <property type="entry name" value="CHORIOGENIN HMINOR"/>
    <property type="match status" value="1"/>
</dbReference>
<feature type="compositionally biased region" description="Gly residues" evidence="1">
    <location>
        <begin position="1413"/>
        <end position="1427"/>
    </location>
</feature>
<feature type="region of interest" description="Disordered" evidence="1">
    <location>
        <begin position="553"/>
        <end position="593"/>
    </location>
</feature>
<feature type="compositionally biased region" description="Low complexity" evidence="1">
    <location>
        <begin position="14"/>
        <end position="43"/>
    </location>
</feature>
<evidence type="ECO:0000256" key="1">
    <source>
        <dbReference type="SAM" id="MobiDB-lite"/>
    </source>
</evidence>
<dbReference type="InterPro" id="IPR058317">
    <property type="entry name" value="DUF8004"/>
</dbReference>
<gene>
    <name evidence="3" type="ORF">L211DRAFT_845187</name>
</gene>
<dbReference type="EMBL" id="ML121528">
    <property type="protein sequence ID" value="RPB29191.1"/>
    <property type="molecule type" value="Genomic_DNA"/>
</dbReference>
<evidence type="ECO:0000313" key="4">
    <source>
        <dbReference type="Proteomes" id="UP000267821"/>
    </source>
</evidence>
<feature type="domain" description="DUF8004" evidence="2">
    <location>
        <begin position="745"/>
        <end position="846"/>
    </location>
</feature>
<feature type="compositionally biased region" description="Basic and acidic residues" evidence="1">
    <location>
        <begin position="983"/>
        <end position="994"/>
    </location>
</feature>
<reference evidence="3 4" key="1">
    <citation type="journal article" date="2018" name="Nat. Ecol. Evol.">
        <title>Pezizomycetes genomes reveal the molecular basis of ectomycorrhizal truffle lifestyle.</title>
        <authorList>
            <person name="Murat C."/>
            <person name="Payen T."/>
            <person name="Noel B."/>
            <person name="Kuo A."/>
            <person name="Morin E."/>
            <person name="Chen J."/>
            <person name="Kohler A."/>
            <person name="Krizsan K."/>
            <person name="Balestrini R."/>
            <person name="Da Silva C."/>
            <person name="Montanini B."/>
            <person name="Hainaut M."/>
            <person name="Levati E."/>
            <person name="Barry K.W."/>
            <person name="Belfiori B."/>
            <person name="Cichocki N."/>
            <person name="Clum A."/>
            <person name="Dockter R.B."/>
            <person name="Fauchery L."/>
            <person name="Guy J."/>
            <person name="Iotti M."/>
            <person name="Le Tacon F."/>
            <person name="Lindquist E.A."/>
            <person name="Lipzen A."/>
            <person name="Malagnac F."/>
            <person name="Mello A."/>
            <person name="Molinier V."/>
            <person name="Miyauchi S."/>
            <person name="Poulain J."/>
            <person name="Riccioni C."/>
            <person name="Rubini A."/>
            <person name="Sitrit Y."/>
            <person name="Splivallo R."/>
            <person name="Traeger S."/>
            <person name="Wang M."/>
            <person name="Zifcakova L."/>
            <person name="Wipf D."/>
            <person name="Zambonelli A."/>
            <person name="Paolocci F."/>
            <person name="Nowrousian M."/>
            <person name="Ottonello S."/>
            <person name="Baldrian P."/>
            <person name="Spatafora J.W."/>
            <person name="Henrissat B."/>
            <person name="Nagy L.G."/>
            <person name="Aury J.M."/>
            <person name="Wincker P."/>
            <person name="Grigoriev I.V."/>
            <person name="Bonfante P."/>
            <person name="Martin F.M."/>
        </authorList>
    </citation>
    <scope>NUCLEOTIDE SEQUENCE [LARGE SCALE GENOMIC DNA]</scope>
    <source>
        <strain evidence="3 4">ATCC MYA-4762</strain>
    </source>
</reference>
<dbReference type="PANTHER" id="PTHR39601:SF1">
    <property type="entry name" value="CHORIOGENIN HMINOR"/>
    <property type="match status" value="1"/>
</dbReference>
<feature type="compositionally biased region" description="Polar residues" evidence="1">
    <location>
        <begin position="1300"/>
        <end position="1313"/>
    </location>
</feature>
<feature type="region of interest" description="Disordered" evidence="1">
    <location>
        <begin position="971"/>
        <end position="1036"/>
    </location>
</feature>
<protein>
    <recommendedName>
        <fullName evidence="2">DUF8004 domain-containing protein</fullName>
    </recommendedName>
</protein>
<feature type="compositionally biased region" description="Low complexity" evidence="1">
    <location>
        <begin position="145"/>
        <end position="155"/>
    </location>
</feature>
<dbReference type="InParanoid" id="A0A3N4MAB0"/>
<dbReference type="Proteomes" id="UP000267821">
    <property type="component" value="Unassembled WGS sequence"/>
</dbReference>
<feature type="compositionally biased region" description="Low complexity" evidence="1">
    <location>
        <begin position="1357"/>
        <end position="1367"/>
    </location>
</feature>
<feature type="compositionally biased region" description="Low complexity" evidence="1">
    <location>
        <begin position="1334"/>
        <end position="1344"/>
    </location>
</feature>
<dbReference type="STRING" id="1051890.A0A3N4MAB0"/>
<feature type="compositionally biased region" description="Pro residues" evidence="1">
    <location>
        <begin position="101"/>
        <end position="117"/>
    </location>
</feature>
<feature type="compositionally biased region" description="Basic and acidic residues" evidence="1">
    <location>
        <begin position="188"/>
        <end position="204"/>
    </location>
</feature>
<feature type="region of interest" description="Disordered" evidence="1">
    <location>
        <begin position="1"/>
        <end position="406"/>
    </location>
</feature>
<sequence>MACGMGGNSRNTAQPDPQDDSPVQSDSDSHSQLHPQQQRRQQPIRSRKEGSTPVYAHWHAASGSVVSGAPTSTLPAADAEASTPADRSSAPNDADPVANSSPPPSPAANPHWVPQPPSQLRRPHSRSFSTGQLLQISSAQRQPVQSSSSGASAGQDYQRPRSLTLAAHAHFGDTDTNSSQPISPAHPEAGKKDKATAVEKEKGMWRITRFFRGPSVTHTPQDKDNNKSTTPGKGTKPLQPHQLGHKGMSKSTSHLPLVLSHAHPSKPSPVPLPPSPLRRAAKSDDLGATSSKLPVTNDGISIPPTLEEVDCNDVALDAVEPGGSGASKSVIQVNDPGNSGITTSPTTLAPGASDGQRNMRPKTAGQEQPVLPPPNPPYTSTSRPTPPTTTTSNSNSNSDTRKMPRNRLSMAFGGWSKKPQSGDSDTITKAWRLSLLSEADSEDYDLRSLNNGGEVSDLWDPEGDTLVYLSAPPLPGQSDGEARFRITSSPLMFAVLNGCVVEVTRAGGISSIEEEPIVERLGPDDLFLSIPTSPAEEGGQGFGDWGNLNDMVGGGGRQSEAEVGGSGRKSIIPESFPPTSGGTEGRRFSVPPPLRLSATQANETNAVRYKIYYSRVAQEARSDHGDHKSSNIIRLLDARNLFAFLDKQFLVASLERINAFRILERLYFQLFIEPSISSSRCGKTSPSGNSSPPGSPRLGPGRLGKGTSGGVTPPRTPNSLPGTGMGQGQLIDNLLAKVMLAEPHLEYYINELKLDDVRALSADFVVDPGKPWGGLRDSMEAMYLGEMWRSSRLFLEGYLHTVGRWEEIKQSRHPLVEFLTPMTLSKLDRAALDLENREREVIERFTGMGGAGEFVFPAMFSGVGKYPKYKRWREGFADLRELVVKHLKWVYGSWPPRAGKKGKGGGSGGERGGLNREVLKRVERDVGMLWEVIVDWGRPRYPPGGFGEDDAEEDGLGKGLWKVEGFGREGDVVVGDQEEEGENDLRSLLEEWDRASPPVQPRPMFDMPRLPKLPGQPITPRKSEDKKDKSPKSKKVKGDITKVLGCSWNNLLPTILSASTTDTATELVGKFKEMELEFAQNKVLGSTQGRTIEDLQEYRKGCWVFIYAVLQSLPMLVVDAPIVRWNEGCEYFLAVGWKHPVLPWEDRDGIIPRVKGLRAAQPGNGNKRASVMWASAPGGAAPSPSLLPPGMIGGELNLSELALAAGVLPEAGKEEDQVGAAYHRSYCWVRAAGWCVKWEEGKRRRRGEELRRVLERERGKWGGELREGLAVGSSDYGSGEGSVVMSIVKEEVGEGERRTPTQGTPGRGSPSQALQMPMQQQMFLGYNQGLQYPPQQQQYQSYPGVGTGAPKEEQRTSSLGSRSVGSAGSAGSGSGSSGGGELVRRRTATTLVNVDDIPETLLPSTRDRRKSSYGGGNWGGMGQMGRR</sequence>
<feature type="compositionally biased region" description="Low complexity" evidence="1">
    <location>
        <begin position="682"/>
        <end position="700"/>
    </location>
</feature>
<feature type="compositionally biased region" description="Pro residues" evidence="1">
    <location>
        <begin position="266"/>
        <end position="276"/>
    </location>
</feature>
<dbReference type="Pfam" id="PF26013">
    <property type="entry name" value="DUF8004"/>
    <property type="match status" value="1"/>
</dbReference>
<feature type="region of interest" description="Disordered" evidence="1">
    <location>
        <begin position="678"/>
        <end position="724"/>
    </location>
</feature>
<organism evidence="3 4">
    <name type="scientific">Terfezia boudieri ATCC MYA-4762</name>
    <dbReference type="NCBI Taxonomy" id="1051890"/>
    <lineage>
        <taxon>Eukaryota</taxon>
        <taxon>Fungi</taxon>
        <taxon>Dikarya</taxon>
        <taxon>Ascomycota</taxon>
        <taxon>Pezizomycotina</taxon>
        <taxon>Pezizomycetes</taxon>
        <taxon>Pezizales</taxon>
        <taxon>Pezizaceae</taxon>
        <taxon>Terfezia</taxon>
    </lineage>
</organism>
<feature type="compositionally biased region" description="Low complexity" evidence="1">
    <location>
        <begin position="378"/>
        <end position="398"/>
    </location>
</feature>
<feature type="compositionally biased region" description="Polar residues" evidence="1">
    <location>
        <begin position="326"/>
        <end position="347"/>
    </location>
</feature>
<keyword evidence="4" id="KW-1185">Reference proteome</keyword>
<feature type="compositionally biased region" description="Basic and acidic residues" evidence="1">
    <location>
        <begin position="1021"/>
        <end position="1036"/>
    </location>
</feature>
<evidence type="ECO:0000259" key="2">
    <source>
        <dbReference type="Pfam" id="PF26013"/>
    </source>
</evidence>
<dbReference type="OrthoDB" id="5300331at2759"/>